<accession>A0A3M7RFH6</accession>
<evidence type="ECO:0000313" key="2">
    <source>
        <dbReference type="Proteomes" id="UP000276133"/>
    </source>
</evidence>
<evidence type="ECO:0000313" key="1">
    <source>
        <dbReference type="EMBL" id="RNA21995.1"/>
    </source>
</evidence>
<dbReference type="Proteomes" id="UP000276133">
    <property type="component" value="Unassembled WGS sequence"/>
</dbReference>
<gene>
    <name evidence="1" type="ORF">BpHYR1_007497</name>
</gene>
<dbReference type="EMBL" id="REGN01003553">
    <property type="protein sequence ID" value="RNA21995.1"/>
    <property type="molecule type" value="Genomic_DNA"/>
</dbReference>
<protein>
    <submittedName>
        <fullName evidence="1">Uncharacterized protein</fullName>
    </submittedName>
</protein>
<reference evidence="1 2" key="1">
    <citation type="journal article" date="2018" name="Sci. Rep.">
        <title>Genomic signatures of local adaptation to the degree of environmental predictability in rotifers.</title>
        <authorList>
            <person name="Franch-Gras L."/>
            <person name="Hahn C."/>
            <person name="Garcia-Roger E.M."/>
            <person name="Carmona M.J."/>
            <person name="Serra M."/>
            <person name="Gomez A."/>
        </authorList>
    </citation>
    <scope>NUCLEOTIDE SEQUENCE [LARGE SCALE GENOMIC DNA]</scope>
    <source>
        <strain evidence="1">HYR1</strain>
    </source>
</reference>
<sequence length="67" mass="7665">MSFQVKLIKKIKLQLACLFMISQSLKEVSGNILDTFLVVYNIILSFLLSKKSKLHIDLIFCGPNHKL</sequence>
<proteinExistence type="predicted"/>
<keyword evidence="2" id="KW-1185">Reference proteome</keyword>
<name>A0A3M7RFH6_BRAPC</name>
<organism evidence="1 2">
    <name type="scientific">Brachionus plicatilis</name>
    <name type="common">Marine rotifer</name>
    <name type="synonym">Brachionus muelleri</name>
    <dbReference type="NCBI Taxonomy" id="10195"/>
    <lineage>
        <taxon>Eukaryota</taxon>
        <taxon>Metazoa</taxon>
        <taxon>Spiralia</taxon>
        <taxon>Gnathifera</taxon>
        <taxon>Rotifera</taxon>
        <taxon>Eurotatoria</taxon>
        <taxon>Monogononta</taxon>
        <taxon>Pseudotrocha</taxon>
        <taxon>Ploima</taxon>
        <taxon>Brachionidae</taxon>
        <taxon>Brachionus</taxon>
    </lineage>
</organism>
<comment type="caution">
    <text evidence="1">The sequence shown here is derived from an EMBL/GenBank/DDBJ whole genome shotgun (WGS) entry which is preliminary data.</text>
</comment>
<dbReference type="AlphaFoldDB" id="A0A3M7RFH6"/>